<dbReference type="InterPro" id="IPR012677">
    <property type="entry name" value="Nucleotide-bd_a/b_plait_sf"/>
</dbReference>
<evidence type="ECO:0000256" key="2">
    <source>
        <dbReference type="PROSITE-ProRule" id="PRU00176"/>
    </source>
</evidence>
<dbReference type="Proteomes" id="UP001159405">
    <property type="component" value="Unassembled WGS sequence"/>
</dbReference>
<evidence type="ECO:0000313" key="5">
    <source>
        <dbReference type="EMBL" id="CAH3177274.1"/>
    </source>
</evidence>
<dbReference type="EMBL" id="CALNXK010000223">
    <property type="protein sequence ID" value="CAH3177274.1"/>
    <property type="molecule type" value="Genomic_DNA"/>
</dbReference>
<dbReference type="SUPFAM" id="SSF54928">
    <property type="entry name" value="RNA-binding domain, RBD"/>
    <property type="match status" value="1"/>
</dbReference>
<organism evidence="5 6">
    <name type="scientific">Porites lobata</name>
    <dbReference type="NCBI Taxonomy" id="104759"/>
    <lineage>
        <taxon>Eukaryota</taxon>
        <taxon>Metazoa</taxon>
        <taxon>Cnidaria</taxon>
        <taxon>Anthozoa</taxon>
        <taxon>Hexacorallia</taxon>
        <taxon>Scleractinia</taxon>
        <taxon>Fungiina</taxon>
        <taxon>Poritidae</taxon>
        <taxon>Porites</taxon>
    </lineage>
</organism>
<sequence>MVGNEPLRPALNHGGIGPIRHESPNHRFSPFGQVPPRPNDIRQPLNMNSFPEPQNCPCVFVYGLPQQKEDKEPLNELLLYRLFSPHGAILSIHAKEGSAYAFVNMMKYEEAVKAVNFLLYSRLNSQNHPLSLSRHFSEITEFDTFFVINMLMTRPRKRAYENSDISSTRSVSKDDLIILQPACKLQDLKIQDTIEEVLRTNLCDVSFASWDSEARCDALSKIIQQKLCGIQHQFSDLAVVVLIGGVDDTGIVKASHKVWKPEYDSFASAWYKNDSLFAVGTVFATYATRNI</sequence>
<feature type="domain" description="RRM" evidence="4">
    <location>
        <begin position="57"/>
        <end position="137"/>
    </location>
</feature>
<keyword evidence="6" id="KW-1185">Reference proteome</keyword>
<dbReference type="PROSITE" id="PS50102">
    <property type="entry name" value="RRM"/>
    <property type="match status" value="1"/>
</dbReference>
<accession>A0ABN8RD10</accession>
<dbReference type="CDD" id="cd21451">
    <property type="entry name" value="DLC-like_TCTEX1D"/>
    <property type="match status" value="1"/>
</dbReference>
<evidence type="ECO:0000259" key="4">
    <source>
        <dbReference type="PROSITE" id="PS50102"/>
    </source>
</evidence>
<reference evidence="5 6" key="1">
    <citation type="submission" date="2022-05" db="EMBL/GenBank/DDBJ databases">
        <authorList>
            <consortium name="Genoscope - CEA"/>
            <person name="William W."/>
        </authorList>
    </citation>
    <scope>NUCLEOTIDE SEQUENCE [LARGE SCALE GENOMIC DNA]</scope>
</reference>
<dbReference type="InterPro" id="IPR005334">
    <property type="entry name" value="Tctex-1-like"/>
</dbReference>
<gene>
    <name evidence="5" type="ORF">PLOB_00019144</name>
</gene>
<dbReference type="Gene3D" id="3.30.70.330">
    <property type="match status" value="1"/>
</dbReference>
<evidence type="ECO:0000313" key="6">
    <source>
        <dbReference type="Proteomes" id="UP001159405"/>
    </source>
</evidence>
<evidence type="ECO:0000256" key="3">
    <source>
        <dbReference type="SAM" id="MobiDB-lite"/>
    </source>
</evidence>
<dbReference type="InterPro" id="IPR038586">
    <property type="entry name" value="Tctex-1-like_sf"/>
</dbReference>
<feature type="region of interest" description="Disordered" evidence="3">
    <location>
        <begin position="1"/>
        <end position="41"/>
    </location>
</feature>
<evidence type="ECO:0000256" key="1">
    <source>
        <dbReference type="ARBA" id="ARBA00005361"/>
    </source>
</evidence>
<protein>
    <recommendedName>
        <fullName evidence="4">RRM domain-containing protein</fullName>
    </recommendedName>
</protein>
<dbReference type="Gene3D" id="3.30.1140.40">
    <property type="entry name" value="Tctex-1"/>
    <property type="match status" value="1"/>
</dbReference>
<proteinExistence type="inferred from homology"/>
<name>A0ABN8RD10_9CNID</name>
<comment type="caution">
    <text evidence="5">The sequence shown here is derived from an EMBL/GenBank/DDBJ whole genome shotgun (WGS) entry which is preliminary data.</text>
</comment>
<dbReference type="InterPro" id="IPR000504">
    <property type="entry name" value="RRM_dom"/>
</dbReference>
<dbReference type="Pfam" id="PF03645">
    <property type="entry name" value="Tctex-1"/>
    <property type="match status" value="1"/>
</dbReference>
<keyword evidence="2" id="KW-0694">RNA-binding</keyword>
<dbReference type="InterPro" id="IPR035979">
    <property type="entry name" value="RBD_domain_sf"/>
</dbReference>
<comment type="similarity">
    <text evidence="1">Belongs to the dynein light chain Tctex-type family.</text>
</comment>
<dbReference type="SMART" id="SM00360">
    <property type="entry name" value="RRM"/>
    <property type="match status" value="1"/>
</dbReference>